<dbReference type="EMBL" id="KZ155785">
    <property type="protein sequence ID" value="OUS45966.1"/>
    <property type="molecule type" value="Genomic_DNA"/>
</dbReference>
<protein>
    <recommendedName>
        <fullName evidence="1">COMM domain-containing protein</fullName>
    </recommendedName>
</protein>
<name>A0A1Y5I8Y9_OSTTA</name>
<proteinExistence type="predicted"/>
<feature type="domain" description="COMM" evidence="1">
    <location>
        <begin position="6"/>
        <end position="78"/>
    </location>
</feature>
<feature type="non-terminal residue" evidence="2">
    <location>
        <position position="91"/>
    </location>
</feature>
<evidence type="ECO:0000259" key="1">
    <source>
        <dbReference type="PROSITE" id="PS51269"/>
    </source>
</evidence>
<dbReference type="InterPro" id="IPR017920">
    <property type="entry name" value="COMM"/>
</dbReference>
<evidence type="ECO:0000313" key="2">
    <source>
        <dbReference type="EMBL" id="OUS45966.1"/>
    </source>
</evidence>
<feature type="non-terminal residue" evidence="2">
    <location>
        <position position="1"/>
    </location>
</feature>
<dbReference type="PROSITE" id="PS51269">
    <property type="entry name" value="COMM"/>
    <property type="match status" value="1"/>
</dbReference>
<reference evidence="2" key="1">
    <citation type="submission" date="2017-04" db="EMBL/GenBank/DDBJ databases">
        <title>Population genomics of picophytoplankton unveils novel chromosome hypervariability.</title>
        <authorList>
            <consortium name="DOE Joint Genome Institute"/>
            <person name="Blanc-Mathieu R."/>
            <person name="Krasovec M."/>
            <person name="Hebrard M."/>
            <person name="Yau S."/>
            <person name="Desgranges E."/>
            <person name="Martin J."/>
            <person name="Schackwitz W."/>
            <person name="Kuo A."/>
            <person name="Salin G."/>
            <person name="Donnadieu C."/>
            <person name="Desdevises Y."/>
            <person name="Sanchez-Ferandin S."/>
            <person name="Moreau H."/>
            <person name="Rivals E."/>
            <person name="Grigoriev I.V."/>
            <person name="Grimsley N."/>
            <person name="Eyre-Walker A."/>
            <person name="Piganeau G."/>
        </authorList>
    </citation>
    <scope>NUCLEOTIDE SEQUENCE [LARGE SCALE GENOMIC DNA]</scope>
    <source>
        <strain evidence="2">RCC 1115</strain>
    </source>
</reference>
<sequence length="91" mass="10176">TSSGERYDGLSWRLDGVVASRASLVEGEAKYLMELRRLRESVEGEEGRGRTLFEIDYQTLKALRDECESALAASSGAHAVRLAKYVRRPKT</sequence>
<accession>A0A1Y5I8Y9</accession>
<dbReference type="Proteomes" id="UP000195557">
    <property type="component" value="Unassembled WGS sequence"/>
</dbReference>
<organism evidence="2">
    <name type="scientific">Ostreococcus tauri</name>
    <name type="common">Marine green alga</name>
    <dbReference type="NCBI Taxonomy" id="70448"/>
    <lineage>
        <taxon>Eukaryota</taxon>
        <taxon>Viridiplantae</taxon>
        <taxon>Chlorophyta</taxon>
        <taxon>Mamiellophyceae</taxon>
        <taxon>Mamiellales</taxon>
        <taxon>Bathycoccaceae</taxon>
        <taxon>Ostreococcus</taxon>
    </lineage>
</organism>
<gene>
    <name evidence="2" type="ORF">BE221DRAFT_48555</name>
</gene>
<dbReference type="AlphaFoldDB" id="A0A1Y5I8Y9"/>